<dbReference type="CDD" id="cd22919">
    <property type="entry name" value="HFD_CENP-S"/>
    <property type="match status" value="1"/>
</dbReference>
<reference evidence="1 2" key="1">
    <citation type="submission" date="2020-05" db="EMBL/GenBank/DDBJ databases">
        <authorList>
            <person name="Casaregola S."/>
            <person name="Devillers H."/>
            <person name="Grondin C."/>
        </authorList>
    </citation>
    <scope>NUCLEOTIDE SEQUENCE [LARGE SCALE GENOMIC DNA]</scope>
    <source>
        <strain evidence="1 2">CLIB 1767</strain>
    </source>
</reference>
<dbReference type="AlphaFoldDB" id="A0A8H2VJP2"/>
<dbReference type="GO" id="GO:0046982">
    <property type="term" value="F:protein heterodimerization activity"/>
    <property type="evidence" value="ECO:0007669"/>
    <property type="project" value="InterPro"/>
</dbReference>
<dbReference type="OrthoDB" id="1872155at2759"/>
<dbReference type="InterPro" id="IPR009072">
    <property type="entry name" value="Histone-fold"/>
</dbReference>
<dbReference type="GO" id="GO:0071821">
    <property type="term" value="C:FANCM-MHF complex"/>
    <property type="evidence" value="ECO:0007669"/>
    <property type="project" value="InterPro"/>
</dbReference>
<name>A0A8H2VJP2_9SACH</name>
<evidence type="ECO:0000313" key="1">
    <source>
        <dbReference type="EMBL" id="CAB4256621.1"/>
    </source>
</evidence>
<protein>
    <recommendedName>
        <fullName evidence="3">MHF histone-fold complex subunit 1</fullName>
    </recommendedName>
</protein>
<proteinExistence type="predicted"/>
<accession>A0A8H2VJP2</accession>
<dbReference type="EMBL" id="CAEFZW010000010">
    <property type="protein sequence ID" value="CAB4256621.1"/>
    <property type="molecule type" value="Genomic_DNA"/>
</dbReference>
<evidence type="ECO:0008006" key="3">
    <source>
        <dbReference type="Google" id="ProtNLM"/>
    </source>
</evidence>
<evidence type="ECO:0000313" key="2">
    <source>
        <dbReference type="Proteomes" id="UP000644660"/>
    </source>
</evidence>
<dbReference type="Proteomes" id="UP000644660">
    <property type="component" value="Unassembled WGS sequence"/>
</dbReference>
<organism evidence="1 2">
    <name type="scientific">Maudiozyma barnettii</name>
    <dbReference type="NCBI Taxonomy" id="61262"/>
    <lineage>
        <taxon>Eukaryota</taxon>
        <taxon>Fungi</taxon>
        <taxon>Dikarya</taxon>
        <taxon>Ascomycota</taxon>
        <taxon>Saccharomycotina</taxon>
        <taxon>Saccharomycetes</taxon>
        <taxon>Saccharomycetales</taxon>
        <taxon>Saccharomycetaceae</taxon>
        <taxon>Maudiozyma</taxon>
    </lineage>
</organism>
<sequence length="101" mass="11634">MSDNDETQVLAQLKGKLWYHLEMMLQDIESRDSNTAHVTHSKKYINAMVEVVLTKLQDMTADLEAFAKHDTGRQTREINTADLCLYLRNSPQLQQTITPNK</sequence>
<dbReference type="Gene3D" id="1.10.20.10">
    <property type="entry name" value="Histone, subunit A"/>
    <property type="match status" value="1"/>
</dbReference>
<dbReference type="GeneID" id="64859710"/>
<dbReference type="InterPro" id="IPR029003">
    <property type="entry name" value="CENP-S/Mhf1"/>
</dbReference>
<dbReference type="Pfam" id="PF15630">
    <property type="entry name" value="CENP-S"/>
    <property type="match status" value="1"/>
</dbReference>
<comment type="caution">
    <text evidence="1">The sequence shown here is derived from an EMBL/GenBank/DDBJ whole genome shotgun (WGS) entry which is preliminary data.</text>
</comment>
<gene>
    <name evidence="1" type="ORF">KABA2_10S03410</name>
</gene>
<keyword evidence="2" id="KW-1185">Reference proteome</keyword>
<dbReference type="RefSeq" id="XP_041408465.1">
    <property type="nucleotide sequence ID" value="XM_041552531.1"/>
</dbReference>